<comment type="similarity">
    <text evidence="3 18">Belongs to the ALAD family.</text>
</comment>
<comment type="subunit">
    <text evidence="4 17">Homooctamer.</text>
</comment>
<dbReference type="NCBIfam" id="NF006762">
    <property type="entry name" value="PRK09283.1"/>
    <property type="match status" value="1"/>
</dbReference>
<dbReference type="GO" id="GO:0008270">
    <property type="term" value="F:zinc ion binding"/>
    <property type="evidence" value="ECO:0007669"/>
    <property type="project" value="TreeGrafter"/>
</dbReference>
<dbReference type="PRINTS" id="PR00144">
    <property type="entry name" value="DALDHYDRTASE"/>
</dbReference>
<dbReference type="InterPro" id="IPR013785">
    <property type="entry name" value="Aldolase_TIM"/>
</dbReference>
<dbReference type="InterPro" id="IPR030656">
    <property type="entry name" value="ALAD_AS"/>
</dbReference>
<evidence type="ECO:0000256" key="12">
    <source>
        <dbReference type="ARBA" id="ARBA00025628"/>
    </source>
</evidence>
<sequence length="329" mass="35586">MSLQSYLHSGYAHPTHREWTQRRFGKEALVYPVFIQEDPEAETPIAALPGQSRWGVEALVRHLEPLVALGLQTVLLFGVPSSTEKDGRGSGADAQEGPTIRGIRRLRQAFPTLQVGCDVCLCAYTSHGHCGILHEDGSMNNAASAARIAEVSLAYAQAGCHIVAPSDMNDGRIRTIKEALLGAQLAHRVSVMSYSAKFASAFYGPFREAAGSAPSQGDRQCYQLPPGARGLARRAIRRDVEEGADVIMVKPGIPYLDIVRDAANIAPDHPIAIYHVSGEYASLWHAAQAGAVDLRASVMESMLGAVRAGANILITYYTPRILEWLSEDD</sequence>
<feature type="binding site" evidence="16">
    <location>
        <position position="122"/>
    </location>
    <ligand>
        <name>Zn(2+)</name>
        <dbReference type="ChEBI" id="CHEBI:29105"/>
        <note>catalytic</note>
    </ligand>
</feature>
<evidence type="ECO:0000256" key="1">
    <source>
        <dbReference type="ARBA" id="ARBA00001947"/>
    </source>
</evidence>
<evidence type="ECO:0000256" key="13">
    <source>
        <dbReference type="ARBA" id="ARBA00047651"/>
    </source>
</evidence>
<gene>
    <name evidence="19" type="ORF">BJ684DRAFT_17132</name>
</gene>
<dbReference type="GO" id="GO:0005829">
    <property type="term" value="C:cytosol"/>
    <property type="evidence" value="ECO:0007669"/>
    <property type="project" value="TreeGrafter"/>
</dbReference>
<dbReference type="SUPFAM" id="SSF51569">
    <property type="entry name" value="Aldolase"/>
    <property type="match status" value="1"/>
</dbReference>
<keyword evidence="10 17" id="KW-0456">Lyase</keyword>
<feature type="binding site" evidence="15">
    <location>
        <position position="219"/>
    </location>
    <ligand>
        <name>5-aminolevulinate</name>
        <dbReference type="ChEBI" id="CHEBI:356416"/>
        <label>1</label>
    </ligand>
</feature>
<feature type="binding site" evidence="16">
    <location>
        <position position="120"/>
    </location>
    <ligand>
        <name>Zn(2+)</name>
        <dbReference type="ChEBI" id="CHEBI:29105"/>
        <note>catalytic</note>
    </ligand>
</feature>
<evidence type="ECO:0000256" key="2">
    <source>
        <dbReference type="ARBA" id="ARBA00004694"/>
    </source>
</evidence>
<evidence type="ECO:0000313" key="19">
    <source>
        <dbReference type="EMBL" id="RKP12370.1"/>
    </source>
</evidence>
<comment type="cofactor">
    <cofactor evidence="1">
        <name>Zn(2+)</name>
        <dbReference type="ChEBI" id="CHEBI:29105"/>
    </cofactor>
</comment>
<keyword evidence="7 16" id="KW-0479">Metal-binding</keyword>
<feature type="binding site" evidence="15">
    <location>
        <position position="207"/>
    </location>
    <ligand>
        <name>5-aminolevulinate</name>
        <dbReference type="ChEBI" id="CHEBI:356416"/>
        <label>1</label>
    </ligand>
</feature>
<evidence type="ECO:0000256" key="10">
    <source>
        <dbReference type="ARBA" id="ARBA00023239"/>
    </source>
</evidence>
<evidence type="ECO:0000256" key="15">
    <source>
        <dbReference type="PIRSR" id="PIRSR001415-2"/>
    </source>
</evidence>
<dbReference type="OrthoDB" id="1530at2759"/>
<dbReference type="EC" id="4.2.1.24" evidence="5 17"/>
<evidence type="ECO:0000256" key="18">
    <source>
        <dbReference type="RuleBase" id="RU004161"/>
    </source>
</evidence>
<reference evidence="20" key="1">
    <citation type="journal article" date="2018" name="Nat. Microbiol.">
        <title>Leveraging single-cell genomics to expand the fungal tree of life.</title>
        <authorList>
            <person name="Ahrendt S.R."/>
            <person name="Quandt C.A."/>
            <person name="Ciobanu D."/>
            <person name="Clum A."/>
            <person name="Salamov A."/>
            <person name="Andreopoulos B."/>
            <person name="Cheng J.F."/>
            <person name="Woyke T."/>
            <person name="Pelin A."/>
            <person name="Henrissat B."/>
            <person name="Reynolds N.K."/>
            <person name="Benny G.L."/>
            <person name="Smith M.E."/>
            <person name="James T.Y."/>
            <person name="Grigoriev I.V."/>
        </authorList>
    </citation>
    <scope>NUCLEOTIDE SEQUENCE [LARGE SCALE GENOMIC DNA]</scope>
</reference>
<evidence type="ECO:0000256" key="16">
    <source>
        <dbReference type="PIRSR" id="PIRSR001415-3"/>
    </source>
</evidence>
<proteinExistence type="inferred from homology"/>
<feature type="binding site" evidence="15">
    <location>
        <position position="277"/>
    </location>
    <ligand>
        <name>5-aminolevulinate</name>
        <dbReference type="ChEBI" id="CHEBI:356416"/>
        <label>2</label>
    </ligand>
</feature>
<evidence type="ECO:0000256" key="4">
    <source>
        <dbReference type="ARBA" id="ARBA00011823"/>
    </source>
</evidence>
<evidence type="ECO:0000256" key="5">
    <source>
        <dbReference type="ARBA" id="ARBA00012053"/>
    </source>
</evidence>
<dbReference type="AlphaFoldDB" id="A0A4P9Y3G5"/>
<evidence type="ECO:0000313" key="20">
    <source>
        <dbReference type="Proteomes" id="UP000267251"/>
    </source>
</evidence>
<evidence type="ECO:0000256" key="7">
    <source>
        <dbReference type="ARBA" id="ARBA00022723"/>
    </source>
</evidence>
<organism evidence="19 20">
    <name type="scientific">Piptocephalis cylindrospora</name>
    <dbReference type="NCBI Taxonomy" id="1907219"/>
    <lineage>
        <taxon>Eukaryota</taxon>
        <taxon>Fungi</taxon>
        <taxon>Fungi incertae sedis</taxon>
        <taxon>Zoopagomycota</taxon>
        <taxon>Zoopagomycotina</taxon>
        <taxon>Zoopagomycetes</taxon>
        <taxon>Zoopagales</taxon>
        <taxon>Piptocephalidaceae</taxon>
        <taxon>Piptocephalis</taxon>
    </lineage>
</organism>
<evidence type="ECO:0000256" key="6">
    <source>
        <dbReference type="ARBA" id="ARBA00020771"/>
    </source>
</evidence>
<comment type="function">
    <text evidence="12">Catalyzes an early step in the biosynthesis of tetrapyrroles. Binds two molecules of 5-aminolevulinate per subunit, each at a distinct site, and catalyzes their condensation to form porphobilinogen.</text>
</comment>
<feature type="binding site" evidence="16">
    <location>
        <position position="130"/>
    </location>
    <ligand>
        <name>Zn(2+)</name>
        <dbReference type="ChEBI" id="CHEBI:29105"/>
        <note>catalytic</note>
    </ligand>
</feature>
<feature type="active site" description="Schiff-base intermediate with substrate" evidence="14">
    <location>
        <position position="197"/>
    </location>
</feature>
<dbReference type="PANTHER" id="PTHR11458:SF0">
    <property type="entry name" value="DELTA-AMINOLEVULINIC ACID DEHYDRATASE"/>
    <property type="match status" value="1"/>
</dbReference>
<evidence type="ECO:0000256" key="9">
    <source>
        <dbReference type="ARBA" id="ARBA00023133"/>
    </source>
</evidence>
<evidence type="ECO:0000256" key="8">
    <source>
        <dbReference type="ARBA" id="ARBA00022833"/>
    </source>
</evidence>
<feature type="active site" description="Schiff-base intermediate with substrate" evidence="14">
    <location>
        <position position="250"/>
    </location>
</feature>
<comment type="pathway">
    <text evidence="2">Porphyrin-containing compound metabolism; protoporphyrin-IX biosynthesis; coproporphyrinogen-III from 5-aminolevulinate: step 1/4.</text>
</comment>
<accession>A0A4P9Y3G5</accession>
<evidence type="ECO:0000256" key="11">
    <source>
        <dbReference type="ARBA" id="ARBA00023244"/>
    </source>
</evidence>
<dbReference type="PROSITE" id="PS00169">
    <property type="entry name" value="D_ALA_DEHYDRATASE"/>
    <property type="match status" value="1"/>
</dbReference>
<comment type="catalytic activity">
    <reaction evidence="13 17">
        <text>2 5-aminolevulinate = porphobilinogen + 2 H2O + H(+)</text>
        <dbReference type="Rhea" id="RHEA:24064"/>
        <dbReference type="ChEBI" id="CHEBI:15377"/>
        <dbReference type="ChEBI" id="CHEBI:15378"/>
        <dbReference type="ChEBI" id="CHEBI:58126"/>
        <dbReference type="ChEBI" id="CHEBI:356416"/>
        <dbReference type="EC" id="4.2.1.24"/>
    </reaction>
</comment>
<evidence type="ECO:0000256" key="17">
    <source>
        <dbReference type="RuleBase" id="RU000515"/>
    </source>
</evidence>
<dbReference type="Pfam" id="PF00490">
    <property type="entry name" value="ALAD"/>
    <property type="match status" value="1"/>
</dbReference>
<dbReference type="SMART" id="SM01004">
    <property type="entry name" value="ALAD"/>
    <property type="match status" value="1"/>
</dbReference>
<evidence type="ECO:0000256" key="14">
    <source>
        <dbReference type="PIRSR" id="PIRSR001415-1"/>
    </source>
</evidence>
<evidence type="ECO:0000256" key="3">
    <source>
        <dbReference type="ARBA" id="ARBA00008055"/>
    </source>
</evidence>
<keyword evidence="20" id="KW-1185">Reference proteome</keyword>
<keyword evidence="9" id="KW-0350">Heme biosynthesis</keyword>
<feature type="binding site" evidence="15">
    <location>
        <position position="316"/>
    </location>
    <ligand>
        <name>5-aminolevulinate</name>
        <dbReference type="ChEBI" id="CHEBI:356416"/>
        <label>2</label>
    </ligand>
</feature>
<dbReference type="GO" id="GO:0006782">
    <property type="term" value="P:protoporphyrinogen IX biosynthetic process"/>
    <property type="evidence" value="ECO:0007669"/>
    <property type="project" value="UniProtKB-UniPathway"/>
</dbReference>
<dbReference type="UniPathway" id="UPA00251">
    <property type="reaction ID" value="UER00318"/>
</dbReference>
<dbReference type="InterPro" id="IPR001731">
    <property type="entry name" value="ALAD"/>
</dbReference>
<dbReference type="Gene3D" id="3.20.20.70">
    <property type="entry name" value="Aldolase class I"/>
    <property type="match status" value="1"/>
</dbReference>
<dbReference type="FunFam" id="3.20.20.70:FF:000048">
    <property type="entry name" value="Delta-aminolevulinic acid dehydratase"/>
    <property type="match status" value="1"/>
</dbReference>
<name>A0A4P9Y3G5_9FUNG</name>
<dbReference type="PIRSF" id="PIRSF001415">
    <property type="entry name" value="Porphbilin_synth"/>
    <property type="match status" value="1"/>
</dbReference>
<protein>
    <recommendedName>
        <fullName evidence="6 17">Delta-aminolevulinic acid dehydratase</fullName>
        <ecNumber evidence="5 17">4.2.1.24</ecNumber>
    </recommendedName>
</protein>
<dbReference type="EMBL" id="KZ988358">
    <property type="protein sequence ID" value="RKP12370.1"/>
    <property type="molecule type" value="Genomic_DNA"/>
</dbReference>
<dbReference type="GO" id="GO:0004655">
    <property type="term" value="F:porphobilinogen synthase activity"/>
    <property type="evidence" value="ECO:0007669"/>
    <property type="project" value="UniProtKB-EC"/>
</dbReference>
<dbReference type="Proteomes" id="UP000267251">
    <property type="component" value="Unassembled WGS sequence"/>
</dbReference>
<keyword evidence="8 16" id="KW-0862">Zinc</keyword>
<dbReference type="PANTHER" id="PTHR11458">
    <property type="entry name" value="DELTA-AMINOLEVULINIC ACID DEHYDRATASE"/>
    <property type="match status" value="1"/>
</dbReference>
<keyword evidence="11 17" id="KW-0627">Porphyrin biosynthesis</keyword>